<protein>
    <submittedName>
        <fullName evidence="2">Uncharacterized protein</fullName>
    </submittedName>
</protein>
<keyword evidence="1" id="KW-1133">Transmembrane helix</keyword>
<reference evidence="2" key="1">
    <citation type="journal article" date="2015" name="Nature">
        <title>Complex archaea that bridge the gap between prokaryotes and eukaryotes.</title>
        <authorList>
            <person name="Spang A."/>
            <person name="Saw J.H."/>
            <person name="Jorgensen S.L."/>
            <person name="Zaremba-Niedzwiedzka K."/>
            <person name="Martijn J."/>
            <person name="Lind A.E."/>
            <person name="van Eijk R."/>
            <person name="Schleper C."/>
            <person name="Guy L."/>
            <person name="Ettema T.J."/>
        </authorList>
    </citation>
    <scope>NUCLEOTIDE SEQUENCE</scope>
</reference>
<accession>A0A0F9VZF9</accession>
<dbReference type="AlphaFoldDB" id="A0A0F9VZF9"/>
<evidence type="ECO:0000313" key="2">
    <source>
        <dbReference type="EMBL" id="KKN71193.1"/>
    </source>
</evidence>
<evidence type="ECO:0000256" key="1">
    <source>
        <dbReference type="SAM" id="Phobius"/>
    </source>
</evidence>
<sequence>MKEDTVVRIFAGVVFGVTILTVVSIAVSIIALVVIAIKTGG</sequence>
<gene>
    <name evidence="2" type="ORF">LCGC14_0423560</name>
</gene>
<dbReference type="EMBL" id="LAZR01000388">
    <property type="protein sequence ID" value="KKN71193.1"/>
    <property type="molecule type" value="Genomic_DNA"/>
</dbReference>
<name>A0A0F9VZF9_9ZZZZ</name>
<comment type="caution">
    <text evidence="2">The sequence shown here is derived from an EMBL/GenBank/DDBJ whole genome shotgun (WGS) entry which is preliminary data.</text>
</comment>
<proteinExistence type="predicted"/>
<keyword evidence="1" id="KW-0472">Membrane</keyword>
<feature type="transmembrane region" description="Helical" evidence="1">
    <location>
        <begin position="6"/>
        <end position="37"/>
    </location>
</feature>
<organism evidence="2">
    <name type="scientific">marine sediment metagenome</name>
    <dbReference type="NCBI Taxonomy" id="412755"/>
    <lineage>
        <taxon>unclassified sequences</taxon>
        <taxon>metagenomes</taxon>
        <taxon>ecological metagenomes</taxon>
    </lineage>
</organism>
<keyword evidence="1" id="KW-0812">Transmembrane</keyword>